<gene>
    <name evidence="2" type="ordered locus">Mmc1_3549</name>
</gene>
<evidence type="ECO:0000256" key="1">
    <source>
        <dbReference type="SAM" id="Phobius"/>
    </source>
</evidence>
<feature type="transmembrane region" description="Helical" evidence="1">
    <location>
        <begin position="46"/>
        <end position="67"/>
    </location>
</feature>
<feature type="transmembrane region" description="Helical" evidence="1">
    <location>
        <begin position="137"/>
        <end position="153"/>
    </location>
</feature>
<feature type="transmembrane region" description="Helical" evidence="1">
    <location>
        <begin position="111"/>
        <end position="130"/>
    </location>
</feature>
<feature type="transmembrane region" description="Helical" evidence="1">
    <location>
        <begin position="185"/>
        <end position="204"/>
    </location>
</feature>
<feature type="transmembrane region" description="Helical" evidence="1">
    <location>
        <begin position="17"/>
        <end position="34"/>
    </location>
</feature>
<keyword evidence="1" id="KW-1133">Transmembrane helix</keyword>
<evidence type="ECO:0000313" key="3">
    <source>
        <dbReference type="Proteomes" id="UP000002586"/>
    </source>
</evidence>
<dbReference type="HOGENOM" id="CLU_447458_0_0_5"/>
<evidence type="ECO:0000313" key="2">
    <source>
        <dbReference type="EMBL" id="ABK46034.1"/>
    </source>
</evidence>
<keyword evidence="1" id="KW-0472">Membrane</keyword>
<accession>A0LDJ1</accession>
<reference evidence="3" key="1">
    <citation type="journal article" date="2009" name="Appl. Environ. Microbiol.">
        <title>Complete genome sequence of the chemolithoautotrophic marine magnetotactic coccus strain MC-1.</title>
        <authorList>
            <person name="Schubbe S."/>
            <person name="Williams T.J."/>
            <person name="Xie G."/>
            <person name="Kiss H.E."/>
            <person name="Brettin T.S."/>
            <person name="Martinez D."/>
            <person name="Ross C.A."/>
            <person name="Schuler D."/>
            <person name="Cox B.L."/>
            <person name="Nealson K.H."/>
            <person name="Bazylinski D.A."/>
        </authorList>
    </citation>
    <scope>NUCLEOTIDE SEQUENCE [LARGE SCALE GENOMIC DNA]</scope>
    <source>
        <strain evidence="3">ATCC BAA-1437 / JCM 17883 / MC-1</strain>
    </source>
</reference>
<dbReference type="Proteomes" id="UP000002586">
    <property type="component" value="Chromosome"/>
</dbReference>
<dbReference type="KEGG" id="mgm:Mmc1_3549"/>
<feature type="transmembrane region" description="Helical" evidence="1">
    <location>
        <begin position="74"/>
        <end position="91"/>
    </location>
</feature>
<dbReference type="EMBL" id="CP000471">
    <property type="protein sequence ID" value="ABK46034.1"/>
    <property type="molecule type" value="Genomic_DNA"/>
</dbReference>
<dbReference type="AlphaFoldDB" id="A0LDJ1"/>
<name>A0LDJ1_MAGMM</name>
<sequence length="610" mass="69893">MVNSPSAGTLWCRFPTYPWYLLLLVPLPVVWWWLQAPHLYTWGYALRPLVLLYGLTLLIYLLGVSLLGNRHRAGLFTLMVILTEPAARLLLGHAQTLYLFIGTMGPVALPALNWAGFLLVLLALLGLVLLREGWSRAWSRVMLVAALSTASLMQWDPLWAAALLMGTIWGYLMVRAVWGRGLTLLLNGAMVVVWVLVLAHQLPWSLLQRLQQLREPPLSDTTPALKMASAPVIVQIQLQGYPRGDVLQANAFGDNHTFLTALQQHGFRVARDALLSHPRTDLALWSLWGMENRLFERVIEQPVPRVWLQWLVKQQMAQRPWLHFLRQQGYQIFYADAQQQAPYLADIGENLLAHTQNHAWLNPLEQRLLRAIPAPLVQDWLRRVSHEQLNQARHQALVYDYSTVPEGDPLFIMEHLALPELTLEVPYDDGLWMAHQRMRYKQALESLNQAIQMKIQLLKQRFKDRPLIILLHGGAMGQGVQWQKNRCLEHGFAPLLALYSRDAGWAQRPSQPMQWVDLYGVLKAQWFHQPWSPTHPRFYDQGNDAHSPIRHLPLWKLRSGCRSGLWANGQVDDTMTLRCTPTESPEDVLALFGLKPESDHYLRLSGEKLP</sequence>
<proteinExistence type="predicted"/>
<keyword evidence="3" id="KW-1185">Reference proteome</keyword>
<organism evidence="2 3">
    <name type="scientific">Magnetococcus marinus (strain ATCC BAA-1437 / JCM 17883 / MC-1)</name>
    <dbReference type="NCBI Taxonomy" id="156889"/>
    <lineage>
        <taxon>Bacteria</taxon>
        <taxon>Pseudomonadati</taxon>
        <taxon>Pseudomonadota</taxon>
        <taxon>Magnetococcia</taxon>
        <taxon>Magnetococcales</taxon>
        <taxon>Magnetococcaceae</taxon>
        <taxon>Magnetococcus</taxon>
    </lineage>
</organism>
<feature type="transmembrane region" description="Helical" evidence="1">
    <location>
        <begin position="159"/>
        <end position="178"/>
    </location>
</feature>
<reference evidence="2 3" key="2">
    <citation type="journal article" date="2012" name="Int. J. Syst. Evol. Microbiol.">
        <title>Magnetococcus marinus gen. nov., sp. nov., a marine, magnetotactic bacterium that represents a novel lineage (Magnetococcaceae fam. nov.; Magnetococcales ord. nov.) at the base of the Alphaproteobacteria.</title>
        <authorList>
            <person name="Bazylinski D.A."/>
            <person name="Williams T.J."/>
            <person name="Lefevre C.T."/>
            <person name="Berg R.J."/>
            <person name="Zhang C.L."/>
            <person name="Bowser S.S."/>
            <person name="Dean A.J."/>
            <person name="Beveridge T.J."/>
        </authorList>
    </citation>
    <scope>NUCLEOTIDE SEQUENCE [LARGE SCALE GENOMIC DNA]</scope>
    <source>
        <strain evidence="3">ATCC BAA-1437 / JCM 17883 / MC-1</strain>
    </source>
</reference>
<protein>
    <submittedName>
        <fullName evidence="2">Uncharacterized protein</fullName>
    </submittedName>
</protein>
<keyword evidence="1" id="KW-0812">Transmembrane</keyword>